<evidence type="ECO:0000256" key="16">
    <source>
        <dbReference type="SAM" id="Phobius"/>
    </source>
</evidence>
<dbReference type="InterPro" id="IPR000276">
    <property type="entry name" value="GPCR_Rhodpsn"/>
</dbReference>
<dbReference type="STRING" id="8364.ENSXETP00000015934"/>
<dbReference type="PROSITE" id="PS00237">
    <property type="entry name" value="G_PROTEIN_RECEP_F1_1"/>
    <property type="match status" value="1"/>
</dbReference>
<protein>
    <recommendedName>
        <fullName evidence="13">Probable G-protein coupled receptor 33</fullName>
    </recommendedName>
</protein>
<keyword evidence="8 14" id="KW-0675">Receptor</keyword>
<dbReference type="FunCoup" id="F6XEB1">
    <property type="interactions" value="284"/>
</dbReference>
<evidence type="ECO:0000256" key="8">
    <source>
        <dbReference type="ARBA" id="ARBA00023170"/>
    </source>
</evidence>
<dbReference type="InterPro" id="IPR000826">
    <property type="entry name" value="Formyl_rcpt-rel"/>
</dbReference>
<dbReference type="PANTHER" id="PTHR24225">
    <property type="entry name" value="CHEMOTACTIC RECEPTOR"/>
    <property type="match status" value="1"/>
</dbReference>
<evidence type="ECO:0000313" key="18">
    <source>
        <dbReference type="Ensembl" id="ENSXETP00000015934"/>
    </source>
</evidence>
<proteinExistence type="inferred from homology"/>
<dbReference type="SUPFAM" id="SSF81321">
    <property type="entry name" value="Family A G protein-coupled receptor-like"/>
    <property type="match status" value="2"/>
</dbReference>
<reference evidence="18" key="1">
    <citation type="journal article" date="2010" name="Science">
        <title>The genome of the Western clawed frog Xenopus tropicalis.</title>
        <authorList>
            <person name="Hellsten U."/>
            <person name="Harland R.M."/>
            <person name="Gilchrist M.J."/>
            <person name="Hendrix D."/>
            <person name="Jurka J."/>
            <person name="Kapitonov V."/>
            <person name="Ovcharenko I."/>
            <person name="Putnam N.H."/>
            <person name="Shu S."/>
            <person name="Taher L."/>
            <person name="Blitz I.L."/>
            <person name="Blumberg B."/>
            <person name="Dichmann D.S."/>
            <person name="Dubchak I."/>
            <person name="Amaya E."/>
            <person name="Detter J.C."/>
            <person name="Fletcher R."/>
            <person name="Gerhard D.S."/>
            <person name="Goodstein D."/>
            <person name="Graves T."/>
            <person name="Grigoriev I.V."/>
            <person name="Grimwood J."/>
            <person name="Kawashima T."/>
            <person name="Lindquist E."/>
            <person name="Lucas S.M."/>
            <person name="Mead P.E."/>
            <person name="Mitros T."/>
            <person name="Ogino H."/>
            <person name="Ohta Y."/>
            <person name="Poliakov A.V."/>
            <person name="Pollet N."/>
            <person name="Robert J."/>
            <person name="Salamov A."/>
            <person name="Sater A.K."/>
            <person name="Schmutz J."/>
            <person name="Terry A."/>
            <person name="Vize P.D."/>
            <person name="Warren W.C."/>
            <person name="Wells D."/>
            <person name="Wills A."/>
            <person name="Wilson R.K."/>
            <person name="Zimmerman L.B."/>
            <person name="Zorn A.M."/>
            <person name="Grainger R."/>
            <person name="Grammer T."/>
            <person name="Khokha M.K."/>
            <person name="Richardson P.M."/>
            <person name="Rokhsar D.S."/>
        </authorList>
    </citation>
    <scope>NUCLEOTIDE SEQUENCE [LARGE SCALE GENOMIC DNA]</scope>
    <source>
        <strain evidence="18">Nigerian</strain>
    </source>
</reference>
<dbReference type="Ensembl" id="ENSXETT00000015934">
    <property type="protein sequence ID" value="ENSXETP00000015934"/>
    <property type="gene ID" value="ENSXETG00000007169"/>
</dbReference>
<feature type="transmembrane region" description="Helical" evidence="16">
    <location>
        <begin position="476"/>
        <end position="499"/>
    </location>
</feature>
<evidence type="ECO:0000256" key="2">
    <source>
        <dbReference type="ARBA" id="ARBA00022475"/>
    </source>
</evidence>
<evidence type="ECO:0000259" key="17">
    <source>
        <dbReference type="PROSITE" id="PS50262"/>
    </source>
</evidence>
<reference evidence="18" key="2">
    <citation type="submission" date="2011-06" db="UniProtKB">
        <authorList>
            <consortium name="Ensembl"/>
        </authorList>
    </citation>
    <scope>IDENTIFICATION</scope>
</reference>
<comment type="subcellular location">
    <subcellularLocation>
        <location evidence="1">Cell membrane</location>
        <topology evidence="1">Multi-pass membrane protein</topology>
    </subcellularLocation>
</comment>
<feature type="domain" description="G-protein coupled receptors family 1 profile" evidence="17">
    <location>
        <begin position="43"/>
        <end position="246"/>
    </location>
</feature>
<dbReference type="InParanoid" id="F6XEB1"/>
<sequence length="555" mass="63896">MSGVAEPESHMNTTTGTGYTSITAGKLLATVALLVTLLVGLVVNSLYLWVLRFRMRRSINTTWFFHFILANVIFTFTMPFLAAYMAMHPVWIFGSFLCKLLNTLYSVCMYASVFSLTVISLDRYSLVFHPVWYRGHRNNRYASAICICIWGSAILFSSPYFAFRQTRLLEDNRTTICYNDYTLSGSIWPKSATQLRWVMFSFHFEMSGVKEAEFNTNTTTGMGYTSIPAANVLASVFLFVALLVGLVVNSLYLWVLRFRMRRSINTIWFFHLILCCFLFTFIMPFIAVNMLMFPYWLFGSLLCKLTSSLINVCMYASVFLLTVISLDRYCLVFHPVWYRGHMNNRYATAICICIWGLTILFSSPYFAFSQTRLLKDNKTAICIDYILSRSIWPKSTMKLEWVIISFRLILGFLLPFAVMTVCYVRIALRMKKGNLARSTKPYKIMFISVASFFVSWFPYHLWYGMSGRIHRSTSNILMALAICMACMNYCFTPLLYLFIAENFKKSIQNSVLLLIESVFNEIFNSLNRSFELKPEAPPSSASKTGTGEEPLEEIQ</sequence>
<feature type="transmembrane region" description="Helical" evidence="16">
    <location>
        <begin position="104"/>
        <end position="121"/>
    </location>
</feature>
<feature type="transmembrane region" description="Helical" evidence="16">
    <location>
        <begin position="63"/>
        <end position="84"/>
    </location>
</feature>
<feature type="transmembrane region" description="Helical" evidence="16">
    <location>
        <begin position="141"/>
        <end position="163"/>
    </location>
</feature>
<dbReference type="AlphaFoldDB" id="F6XEB1"/>
<comment type="similarity">
    <text evidence="11">Belongs to the chemokine-like receptor (CMKLR) family.</text>
</comment>
<dbReference type="GO" id="GO:0005886">
    <property type="term" value="C:plasma membrane"/>
    <property type="evidence" value="ECO:0007669"/>
    <property type="project" value="UniProtKB-SubCell"/>
</dbReference>
<feature type="transmembrane region" description="Helical" evidence="16">
    <location>
        <begin position="346"/>
        <end position="368"/>
    </location>
</feature>
<keyword evidence="10 14" id="KW-0807">Transducer</keyword>
<evidence type="ECO:0000256" key="10">
    <source>
        <dbReference type="ARBA" id="ARBA00023224"/>
    </source>
</evidence>
<dbReference type="GeneTree" id="ENSGT01140000282544"/>
<feature type="region of interest" description="Disordered" evidence="15">
    <location>
        <begin position="533"/>
        <end position="555"/>
    </location>
</feature>
<organism evidence="18">
    <name type="scientific">Xenopus tropicalis</name>
    <name type="common">Western clawed frog</name>
    <name type="synonym">Silurana tropicalis</name>
    <dbReference type="NCBI Taxonomy" id="8364"/>
    <lineage>
        <taxon>Eukaryota</taxon>
        <taxon>Metazoa</taxon>
        <taxon>Chordata</taxon>
        <taxon>Craniata</taxon>
        <taxon>Vertebrata</taxon>
        <taxon>Euteleostomi</taxon>
        <taxon>Amphibia</taxon>
        <taxon>Batrachia</taxon>
        <taxon>Anura</taxon>
        <taxon>Pipoidea</taxon>
        <taxon>Pipidae</taxon>
        <taxon>Xenopodinae</taxon>
        <taxon>Xenopus</taxon>
        <taxon>Silurana</taxon>
    </lineage>
</organism>
<dbReference type="InterPro" id="IPR017452">
    <property type="entry name" value="GPCR_Rhodpsn_7TM"/>
</dbReference>
<accession>F6XEB1</accession>
<keyword evidence="9" id="KW-0325">Glycoprotein</keyword>
<evidence type="ECO:0000256" key="3">
    <source>
        <dbReference type="ARBA" id="ARBA00022692"/>
    </source>
</evidence>
<dbReference type="GO" id="GO:0004930">
    <property type="term" value="F:G protein-coupled receptor activity"/>
    <property type="evidence" value="ECO:0007669"/>
    <property type="project" value="UniProtKB-KW"/>
</dbReference>
<evidence type="ECO:0000256" key="13">
    <source>
        <dbReference type="ARBA" id="ARBA00039587"/>
    </source>
</evidence>
<keyword evidence="6 16" id="KW-0472">Membrane</keyword>
<feature type="transmembrane region" description="Helical" evidence="16">
    <location>
        <begin position="444"/>
        <end position="464"/>
    </location>
</feature>
<name>F6XEB1_XENTR</name>
<evidence type="ECO:0000256" key="7">
    <source>
        <dbReference type="ARBA" id="ARBA00023157"/>
    </source>
</evidence>
<comment type="function">
    <text evidence="12">Orphan receptor; could be a chemoattractant receptor.</text>
</comment>
<comment type="similarity">
    <text evidence="14">Belongs to the G-protein coupled receptor 1 family.</text>
</comment>
<feature type="transmembrane region" description="Helical" evidence="16">
    <location>
        <begin position="401"/>
        <end position="424"/>
    </location>
</feature>
<feature type="transmembrane region" description="Helical" evidence="16">
    <location>
        <begin position="232"/>
        <end position="255"/>
    </location>
</feature>
<evidence type="ECO:0000256" key="6">
    <source>
        <dbReference type="ARBA" id="ARBA00023136"/>
    </source>
</evidence>
<keyword evidence="2" id="KW-1003">Cell membrane</keyword>
<keyword evidence="3 14" id="KW-0812">Transmembrane</keyword>
<feature type="transmembrane region" description="Helical" evidence="16">
    <location>
        <begin position="308"/>
        <end position="326"/>
    </location>
</feature>
<feature type="transmembrane region" description="Helical" evidence="16">
    <location>
        <begin position="267"/>
        <end position="288"/>
    </location>
</feature>
<evidence type="ECO:0000256" key="15">
    <source>
        <dbReference type="SAM" id="MobiDB-lite"/>
    </source>
</evidence>
<evidence type="ECO:0000256" key="1">
    <source>
        <dbReference type="ARBA" id="ARBA00004651"/>
    </source>
</evidence>
<dbReference type="PANTHER" id="PTHR24225:SF5">
    <property type="entry name" value="G-PROTEIN COUPLED RECEPTOR 33-RELATED"/>
    <property type="match status" value="1"/>
</dbReference>
<dbReference type="PaxDb" id="8364-ENSXETP00000005316"/>
<keyword evidence="4 16" id="KW-1133">Transmembrane helix</keyword>
<evidence type="ECO:0000256" key="9">
    <source>
        <dbReference type="ARBA" id="ARBA00023180"/>
    </source>
</evidence>
<dbReference type="PRINTS" id="PR00526">
    <property type="entry name" value="FMETLEUPHER"/>
</dbReference>
<evidence type="ECO:0000256" key="4">
    <source>
        <dbReference type="ARBA" id="ARBA00022989"/>
    </source>
</evidence>
<dbReference type="eggNOG" id="KOG3656">
    <property type="taxonomic scope" value="Eukaryota"/>
</dbReference>
<evidence type="ECO:0000256" key="12">
    <source>
        <dbReference type="ARBA" id="ARBA00037161"/>
    </source>
</evidence>
<keyword evidence="5 14" id="KW-0297">G-protein coupled receptor</keyword>
<dbReference type="Gene3D" id="1.20.1070.10">
    <property type="entry name" value="Rhodopsin 7-helix transmembrane proteins"/>
    <property type="match status" value="2"/>
</dbReference>
<evidence type="ECO:0000256" key="14">
    <source>
        <dbReference type="RuleBase" id="RU000688"/>
    </source>
</evidence>
<keyword evidence="7" id="KW-1015">Disulfide bond</keyword>
<dbReference type="HOGENOM" id="CLU_009579_8_0_1"/>
<evidence type="ECO:0000256" key="11">
    <source>
        <dbReference type="ARBA" id="ARBA00025736"/>
    </source>
</evidence>
<dbReference type="PROSITE" id="PS50262">
    <property type="entry name" value="G_PROTEIN_RECEP_F1_2"/>
    <property type="match status" value="2"/>
</dbReference>
<feature type="domain" description="G-protein coupled receptors family 1 profile" evidence="17">
    <location>
        <begin position="248"/>
        <end position="496"/>
    </location>
</feature>
<evidence type="ECO:0000256" key="5">
    <source>
        <dbReference type="ARBA" id="ARBA00023040"/>
    </source>
</evidence>
<dbReference type="PRINTS" id="PR00237">
    <property type="entry name" value="GPCRRHODOPSN"/>
</dbReference>
<dbReference type="Pfam" id="PF00001">
    <property type="entry name" value="7tm_1"/>
    <property type="match status" value="2"/>
</dbReference>
<feature type="transmembrane region" description="Helical" evidence="16">
    <location>
        <begin position="27"/>
        <end position="51"/>
    </location>
</feature>